<feature type="compositionally biased region" description="Basic and acidic residues" evidence="1">
    <location>
        <begin position="113"/>
        <end position="129"/>
    </location>
</feature>
<name>A0ABP8KQQ0_9MICO</name>
<comment type="caution">
    <text evidence="2">The sequence shown here is derived from an EMBL/GenBank/DDBJ whole genome shotgun (WGS) entry which is preliminary data.</text>
</comment>
<evidence type="ECO:0000313" key="2">
    <source>
        <dbReference type="EMBL" id="GAA4412015.1"/>
    </source>
</evidence>
<feature type="region of interest" description="Disordered" evidence="1">
    <location>
        <begin position="92"/>
        <end position="129"/>
    </location>
</feature>
<dbReference type="InterPro" id="IPR019933">
    <property type="entry name" value="DivIVA_domain"/>
</dbReference>
<dbReference type="NCBIfam" id="TIGR03544">
    <property type="entry name" value="DivI1A_domain"/>
    <property type="match status" value="1"/>
</dbReference>
<dbReference type="Gene3D" id="6.10.250.660">
    <property type="match status" value="1"/>
</dbReference>
<evidence type="ECO:0000256" key="1">
    <source>
        <dbReference type="SAM" id="MobiDB-lite"/>
    </source>
</evidence>
<evidence type="ECO:0008006" key="4">
    <source>
        <dbReference type="Google" id="ProtNLM"/>
    </source>
</evidence>
<dbReference type="RefSeq" id="WP_345208071.1">
    <property type="nucleotide sequence ID" value="NZ_BAABGM010000024.1"/>
</dbReference>
<evidence type="ECO:0000313" key="3">
    <source>
        <dbReference type="Proteomes" id="UP001500945"/>
    </source>
</evidence>
<dbReference type="Proteomes" id="UP001500945">
    <property type="component" value="Unassembled WGS sequence"/>
</dbReference>
<reference evidence="3" key="1">
    <citation type="journal article" date="2019" name="Int. J. Syst. Evol. Microbiol.">
        <title>The Global Catalogue of Microorganisms (GCM) 10K type strain sequencing project: providing services to taxonomists for standard genome sequencing and annotation.</title>
        <authorList>
            <consortium name="The Broad Institute Genomics Platform"/>
            <consortium name="The Broad Institute Genome Sequencing Center for Infectious Disease"/>
            <person name="Wu L."/>
            <person name="Ma J."/>
        </authorList>
    </citation>
    <scope>NUCLEOTIDE SEQUENCE [LARGE SCALE GENOMIC DNA]</scope>
    <source>
        <strain evidence="3">JCM 17809</strain>
    </source>
</reference>
<accession>A0ABP8KQQ0</accession>
<keyword evidence="3" id="KW-1185">Reference proteome</keyword>
<sequence>MVPDVVLVLAAVALVAAVLGVASGRLPADPLVEPVRSTPDTGLPEVPAAADVDAVRFDTALRGYRMADVDARLEELREELAERERALATLCGDAGGRHPVGVADDPGHPPAGDGRRPADPADPYDPRGG</sequence>
<proteinExistence type="predicted"/>
<dbReference type="EMBL" id="BAABGM010000024">
    <property type="protein sequence ID" value="GAA4412015.1"/>
    <property type="molecule type" value="Genomic_DNA"/>
</dbReference>
<gene>
    <name evidence="2" type="ORF">GCM10023168_33440</name>
</gene>
<organism evidence="2 3">
    <name type="scientific">Fodinibacter luteus</name>
    <dbReference type="NCBI Taxonomy" id="552064"/>
    <lineage>
        <taxon>Bacteria</taxon>
        <taxon>Bacillati</taxon>
        <taxon>Actinomycetota</taxon>
        <taxon>Actinomycetes</taxon>
        <taxon>Micrococcales</taxon>
        <taxon>Intrasporangiaceae</taxon>
        <taxon>Fodinibacter (ex Wang et al. 2009)</taxon>
    </lineage>
</organism>
<protein>
    <recommendedName>
        <fullName evidence="4">DivIVA domain-containing protein</fullName>
    </recommendedName>
</protein>